<dbReference type="PIRSF" id="PIRSF000429">
    <property type="entry name" value="Ac-CoA_Ac_transf"/>
    <property type="match status" value="1"/>
</dbReference>
<evidence type="ECO:0000256" key="3">
    <source>
        <dbReference type="ARBA" id="ARBA00022679"/>
    </source>
</evidence>
<dbReference type="EC" id="2.3.1.9" evidence="2"/>
<evidence type="ECO:0000256" key="6">
    <source>
        <dbReference type="RuleBase" id="RU003557"/>
    </source>
</evidence>
<comment type="similarity">
    <text evidence="1 6">Belongs to the thiolase-like superfamily. Thiolase family.</text>
</comment>
<evidence type="ECO:0000259" key="9">
    <source>
        <dbReference type="Pfam" id="PF02803"/>
    </source>
</evidence>
<dbReference type="Pfam" id="PF00108">
    <property type="entry name" value="Thiolase_N"/>
    <property type="match status" value="1"/>
</dbReference>
<reference evidence="10 11" key="1">
    <citation type="submission" date="2017-05" db="EMBL/GenBank/DDBJ databases">
        <title>Isolation of Rhodococcus sp. S2-17 biodegrading of BP-3.</title>
        <authorList>
            <person name="Lee Y."/>
            <person name="Kim K.H."/>
            <person name="Chun B.H."/>
            <person name="Jung H.S."/>
            <person name="Jeon C.O."/>
        </authorList>
    </citation>
    <scope>NUCLEOTIDE SEQUENCE [LARGE SCALE GENOMIC DNA]</scope>
    <source>
        <strain evidence="10 11">S2-17</strain>
    </source>
</reference>
<evidence type="ECO:0000313" key="10">
    <source>
        <dbReference type="EMBL" id="AWK75168.1"/>
    </source>
</evidence>
<dbReference type="Gene3D" id="3.40.47.10">
    <property type="match status" value="2"/>
</dbReference>
<dbReference type="KEGG" id="roz:CBI38_30050"/>
<feature type="compositionally biased region" description="Low complexity" evidence="7">
    <location>
        <begin position="189"/>
        <end position="204"/>
    </location>
</feature>
<keyword evidence="4 6" id="KW-0012">Acyltransferase</keyword>
<feature type="region of interest" description="Disordered" evidence="7">
    <location>
        <begin position="188"/>
        <end position="215"/>
    </location>
</feature>
<evidence type="ECO:0000259" key="8">
    <source>
        <dbReference type="Pfam" id="PF00108"/>
    </source>
</evidence>
<proteinExistence type="inferred from homology"/>
<evidence type="ECO:0000256" key="1">
    <source>
        <dbReference type="ARBA" id="ARBA00010982"/>
    </source>
</evidence>
<protein>
    <recommendedName>
        <fullName evidence="5">Probable acetyl-CoA acetyltransferase</fullName>
        <ecNumber evidence="2">2.3.1.9</ecNumber>
    </recommendedName>
</protein>
<dbReference type="Pfam" id="PF02803">
    <property type="entry name" value="Thiolase_C"/>
    <property type="match status" value="1"/>
</dbReference>
<evidence type="ECO:0000256" key="7">
    <source>
        <dbReference type="SAM" id="MobiDB-lite"/>
    </source>
</evidence>
<dbReference type="PANTHER" id="PTHR18919">
    <property type="entry name" value="ACETYL-COA C-ACYLTRANSFERASE"/>
    <property type="match status" value="1"/>
</dbReference>
<gene>
    <name evidence="10" type="ORF">CBI38_30050</name>
</gene>
<dbReference type="OrthoDB" id="9764638at2"/>
<dbReference type="InterPro" id="IPR020616">
    <property type="entry name" value="Thiolase_N"/>
</dbReference>
<dbReference type="AlphaFoldDB" id="A0A2S2C330"/>
<dbReference type="InterPro" id="IPR020617">
    <property type="entry name" value="Thiolase_C"/>
</dbReference>
<evidence type="ECO:0000313" key="11">
    <source>
        <dbReference type="Proteomes" id="UP000245711"/>
    </source>
</evidence>
<dbReference type="RefSeq" id="WP_109334682.1">
    <property type="nucleotide sequence ID" value="NZ_CP021354.1"/>
</dbReference>
<evidence type="ECO:0000256" key="2">
    <source>
        <dbReference type="ARBA" id="ARBA00012705"/>
    </source>
</evidence>
<dbReference type="GO" id="GO:0003985">
    <property type="term" value="F:acetyl-CoA C-acetyltransferase activity"/>
    <property type="evidence" value="ECO:0007669"/>
    <property type="project" value="UniProtKB-EC"/>
</dbReference>
<accession>A0A2S2C330</accession>
<sequence length="366" mass="39311">MTNEVVIVEAARSPLTQRQMYGRTSCELTVEKLLDVTVNGLLQRTKIDEDVVTTLVTVGDGAASRRYAESWRNVFDHIDLHETISSTSAVRLASEAINDDPRRVVLVAGAVGGHSLHEPGRPAGQPTPPGADLWSITRKKQGDFAFASHRRARECALSGDFRREIIPLEVHLDHEMTEFIASDELRQVPEPGGALTPAGAPASNGGAGHDCHPPHQSARAASGACALVLTSAARADDLGLHPRGRLVGVEMLFDIPLTNVSVSQLESVRSYLRALEVPLNRIDQFEVPEEVAVTPLIWLEQFRLNPYMLNPRGGALAFGHLGGLEGIRCVTTMLSALEDTGGTYGVVATSDPEGSGVLLVECLNSP</sequence>
<dbReference type="Proteomes" id="UP000245711">
    <property type="component" value="Chromosome"/>
</dbReference>
<dbReference type="PANTHER" id="PTHR18919:SF107">
    <property type="entry name" value="ACETYL-COA ACETYLTRANSFERASE, CYTOSOLIC"/>
    <property type="match status" value="1"/>
</dbReference>
<feature type="domain" description="Thiolase C-terminal" evidence="9">
    <location>
        <begin position="266"/>
        <end position="357"/>
    </location>
</feature>
<dbReference type="InterPro" id="IPR016039">
    <property type="entry name" value="Thiolase-like"/>
</dbReference>
<name>A0A2S2C330_9NOCA</name>
<evidence type="ECO:0000256" key="4">
    <source>
        <dbReference type="ARBA" id="ARBA00023315"/>
    </source>
</evidence>
<feature type="domain" description="Thiolase N-terminal" evidence="8">
    <location>
        <begin position="131"/>
        <end position="185"/>
    </location>
</feature>
<dbReference type="InterPro" id="IPR002155">
    <property type="entry name" value="Thiolase"/>
</dbReference>
<organism evidence="10 11">
    <name type="scientific">Rhodococcus oxybenzonivorans</name>
    <dbReference type="NCBI Taxonomy" id="1990687"/>
    <lineage>
        <taxon>Bacteria</taxon>
        <taxon>Bacillati</taxon>
        <taxon>Actinomycetota</taxon>
        <taxon>Actinomycetes</taxon>
        <taxon>Mycobacteriales</taxon>
        <taxon>Nocardiaceae</taxon>
        <taxon>Rhodococcus</taxon>
    </lineage>
</organism>
<keyword evidence="3 6" id="KW-0808">Transferase</keyword>
<evidence type="ECO:0000256" key="5">
    <source>
        <dbReference type="ARBA" id="ARBA00040529"/>
    </source>
</evidence>
<keyword evidence="11" id="KW-1185">Reference proteome</keyword>
<dbReference type="EMBL" id="CP021354">
    <property type="protein sequence ID" value="AWK75168.1"/>
    <property type="molecule type" value="Genomic_DNA"/>
</dbReference>
<dbReference type="GO" id="GO:0006635">
    <property type="term" value="P:fatty acid beta-oxidation"/>
    <property type="evidence" value="ECO:0007669"/>
    <property type="project" value="TreeGrafter"/>
</dbReference>
<dbReference type="SUPFAM" id="SSF53901">
    <property type="entry name" value="Thiolase-like"/>
    <property type="match status" value="2"/>
</dbReference>